<dbReference type="Gene3D" id="2.170.190.11">
    <property type="entry name" value="Molybdopterin biosynthesis moea protein, domain 3"/>
    <property type="match status" value="1"/>
</dbReference>
<dbReference type="SUPFAM" id="SSF63882">
    <property type="entry name" value="MoeA N-terminal region -like"/>
    <property type="match status" value="1"/>
</dbReference>
<dbReference type="Pfam" id="PF03453">
    <property type="entry name" value="MoeA_N"/>
    <property type="match status" value="1"/>
</dbReference>
<dbReference type="Proteomes" id="UP001157938">
    <property type="component" value="Unassembled WGS sequence"/>
</dbReference>
<name>A0ABN8C9H0_9STRA</name>
<sequence length="129" mass="13946">MRKMLGVGIAIQSSSPAQRIAAGEMPTWALKPGQVVYITTGSRISDETDVVVKIEDTWSGQQRVGERTGGEHLEGCKGRPGYSSRWIGHLLGELPVMRTKLFLLLRLDILATAGSDGTLKACNGHSLTR</sequence>
<organism evidence="2 3">
    <name type="scientific">Peronospora farinosa</name>
    <dbReference type="NCBI Taxonomy" id="134698"/>
    <lineage>
        <taxon>Eukaryota</taxon>
        <taxon>Sar</taxon>
        <taxon>Stramenopiles</taxon>
        <taxon>Oomycota</taxon>
        <taxon>Peronosporomycetes</taxon>
        <taxon>Peronosporales</taxon>
        <taxon>Peronosporaceae</taxon>
        <taxon>Peronospora</taxon>
    </lineage>
</organism>
<reference evidence="2 3" key="1">
    <citation type="submission" date="2021-11" db="EMBL/GenBank/DDBJ databases">
        <authorList>
            <person name="Islam A."/>
            <person name="Islam S."/>
            <person name="Flora M.S."/>
            <person name="Rahman M."/>
            <person name="Ziaur R.M."/>
            <person name="Epstein J.H."/>
            <person name="Hassan M."/>
            <person name="Klassen M."/>
            <person name="Woodard K."/>
            <person name="Webb A."/>
            <person name="Webby R.J."/>
            <person name="El Zowalaty M.E."/>
        </authorList>
    </citation>
    <scope>NUCLEOTIDE SEQUENCE [LARGE SCALE GENOMIC DNA]</scope>
    <source>
        <strain evidence="2">Pf1</strain>
    </source>
</reference>
<proteinExistence type="predicted"/>
<keyword evidence="3" id="KW-1185">Reference proteome</keyword>
<evidence type="ECO:0000313" key="2">
    <source>
        <dbReference type="EMBL" id="CAH0490745.1"/>
    </source>
</evidence>
<dbReference type="InterPro" id="IPR005110">
    <property type="entry name" value="MoeA_linker/N"/>
</dbReference>
<accession>A0ABN8C9H0</accession>
<protein>
    <recommendedName>
        <fullName evidence="1">MoeA N-terminal and linker domain-containing protein</fullName>
    </recommendedName>
</protein>
<evidence type="ECO:0000313" key="3">
    <source>
        <dbReference type="Proteomes" id="UP001157938"/>
    </source>
</evidence>
<dbReference type="InterPro" id="IPR036135">
    <property type="entry name" value="MoeA_linker/N_sf"/>
</dbReference>
<feature type="domain" description="MoeA N-terminal and linker" evidence="1">
    <location>
        <begin position="8"/>
        <end position="64"/>
    </location>
</feature>
<gene>
    <name evidence="2" type="ORF">PFR001_LOCUS6052</name>
</gene>
<evidence type="ECO:0000259" key="1">
    <source>
        <dbReference type="Pfam" id="PF03453"/>
    </source>
</evidence>
<dbReference type="EMBL" id="CAKLBC010001287">
    <property type="protein sequence ID" value="CAH0490745.1"/>
    <property type="molecule type" value="Genomic_DNA"/>
</dbReference>
<comment type="caution">
    <text evidence="2">The sequence shown here is derived from an EMBL/GenBank/DDBJ whole genome shotgun (WGS) entry which is preliminary data.</text>
</comment>